<proteinExistence type="predicted"/>
<evidence type="ECO:0000313" key="4">
    <source>
        <dbReference type="Proteomes" id="UP001165060"/>
    </source>
</evidence>
<evidence type="ECO:0000256" key="1">
    <source>
        <dbReference type="SAM" id="MobiDB-lite"/>
    </source>
</evidence>
<feature type="region of interest" description="Disordered" evidence="1">
    <location>
        <begin position="159"/>
        <end position="184"/>
    </location>
</feature>
<evidence type="ECO:0000313" key="3">
    <source>
        <dbReference type="EMBL" id="GMI31199.1"/>
    </source>
</evidence>
<dbReference type="EMBL" id="BRYB01001689">
    <property type="protein sequence ID" value="GMI31199.1"/>
    <property type="molecule type" value="Genomic_DNA"/>
</dbReference>
<feature type="signal peptide" evidence="2">
    <location>
        <begin position="1"/>
        <end position="25"/>
    </location>
</feature>
<comment type="caution">
    <text evidence="3">The sequence shown here is derived from an EMBL/GenBank/DDBJ whole genome shotgun (WGS) entry which is preliminary data.</text>
</comment>
<accession>A0ABQ6MS55</accession>
<dbReference type="Proteomes" id="UP001165060">
    <property type="component" value="Unassembled WGS sequence"/>
</dbReference>
<feature type="chain" id="PRO_5046970233" evidence="2">
    <location>
        <begin position="26"/>
        <end position="245"/>
    </location>
</feature>
<organism evidence="3 4">
    <name type="scientific">Tetraparma gracilis</name>
    <dbReference type="NCBI Taxonomy" id="2962635"/>
    <lineage>
        <taxon>Eukaryota</taxon>
        <taxon>Sar</taxon>
        <taxon>Stramenopiles</taxon>
        <taxon>Ochrophyta</taxon>
        <taxon>Bolidophyceae</taxon>
        <taxon>Parmales</taxon>
        <taxon>Triparmaceae</taxon>
        <taxon>Tetraparma</taxon>
    </lineage>
</organism>
<feature type="compositionally biased region" description="Acidic residues" evidence="1">
    <location>
        <begin position="163"/>
        <end position="173"/>
    </location>
</feature>
<sequence length="245" mass="26131">AAALFVGASTFLLLFFLLPRPPTVAYLSSTLSFEGGLHLQQEYEFRNWNWFGVDWSDLSLDVYLCGVSGSFPWTLDCAGEPVSRSSSSDGFSTPRRGSTEVPLRFELELDAAQLAAVAKLCSQPPYEIVFWSSGGVTAHMGGHDFGSEVLTQISYVECGPSPEPDEPEPEPSPDEPSPSPSPDISHCAACTQVVDAIISGGVYEPGPGNPLCAAVADAAECQRRCGEAEHGVTLAYKEACVGIYD</sequence>
<protein>
    <submittedName>
        <fullName evidence="3">Uncharacterized protein</fullName>
    </submittedName>
</protein>
<evidence type="ECO:0000256" key="2">
    <source>
        <dbReference type="SAM" id="SignalP"/>
    </source>
</evidence>
<feature type="non-terminal residue" evidence="3">
    <location>
        <position position="1"/>
    </location>
</feature>
<reference evidence="3 4" key="1">
    <citation type="journal article" date="2023" name="Commun. Biol.">
        <title>Genome analysis of Parmales, the sister group of diatoms, reveals the evolutionary specialization of diatoms from phago-mixotrophs to photoautotrophs.</title>
        <authorList>
            <person name="Ban H."/>
            <person name="Sato S."/>
            <person name="Yoshikawa S."/>
            <person name="Yamada K."/>
            <person name="Nakamura Y."/>
            <person name="Ichinomiya M."/>
            <person name="Sato N."/>
            <person name="Blanc-Mathieu R."/>
            <person name="Endo H."/>
            <person name="Kuwata A."/>
            <person name="Ogata H."/>
        </authorList>
    </citation>
    <scope>NUCLEOTIDE SEQUENCE [LARGE SCALE GENOMIC DNA]</scope>
</reference>
<name>A0ABQ6MS55_9STRA</name>
<gene>
    <name evidence="3" type="ORF">TeGR_g8885</name>
</gene>
<keyword evidence="4" id="KW-1185">Reference proteome</keyword>
<keyword evidence="2" id="KW-0732">Signal</keyword>